<reference evidence="3 4" key="1">
    <citation type="submission" date="2019-07" db="EMBL/GenBank/DDBJ databases">
        <title>Genomics analysis of Aphanomyces spp. identifies a new class of oomycete effector associated with host adaptation.</title>
        <authorList>
            <person name="Gaulin E."/>
        </authorList>
    </citation>
    <scope>NUCLEOTIDE SEQUENCE [LARGE SCALE GENOMIC DNA]</scope>
    <source>
        <strain evidence="3 4">ATCC 201684</strain>
    </source>
</reference>
<comment type="caution">
    <text evidence="3">The sequence shown here is derived from an EMBL/GenBank/DDBJ whole genome shotgun (WGS) entry which is preliminary data.</text>
</comment>
<evidence type="ECO:0000256" key="1">
    <source>
        <dbReference type="ARBA" id="ARBA00007017"/>
    </source>
</evidence>
<evidence type="ECO:0000313" key="4">
    <source>
        <dbReference type="Proteomes" id="UP000481153"/>
    </source>
</evidence>
<dbReference type="GO" id="GO:0031390">
    <property type="term" value="C:Ctf18 RFC-like complex"/>
    <property type="evidence" value="ECO:0007669"/>
    <property type="project" value="InterPro"/>
</dbReference>
<comment type="similarity">
    <text evidence="1">Belongs to the DCC1 family.</text>
</comment>
<dbReference type="GO" id="GO:0000775">
    <property type="term" value="C:chromosome, centromeric region"/>
    <property type="evidence" value="ECO:0007669"/>
    <property type="project" value="TreeGrafter"/>
</dbReference>
<dbReference type="AlphaFoldDB" id="A0A6G0WSB3"/>
<evidence type="ECO:0000256" key="2">
    <source>
        <dbReference type="ARBA" id="ARBA00022705"/>
    </source>
</evidence>
<name>A0A6G0WSB3_9STRA</name>
<dbReference type="InterPro" id="IPR019128">
    <property type="entry name" value="Dcc1"/>
</dbReference>
<dbReference type="Proteomes" id="UP000481153">
    <property type="component" value="Unassembled WGS sequence"/>
</dbReference>
<accession>A0A6G0WSB3</accession>
<dbReference type="EMBL" id="VJMJ01000155">
    <property type="protein sequence ID" value="KAF0730334.1"/>
    <property type="molecule type" value="Genomic_DNA"/>
</dbReference>
<dbReference type="GO" id="GO:0000785">
    <property type="term" value="C:chromatin"/>
    <property type="evidence" value="ECO:0007669"/>
    <property type="project" value="TreeGrafter"/>
</dbReference>
<organism evidence="3 4">
    <name type="scientific">Aphanomyces euteiches</name>
    <dbReference type="NCBI Taxonomy" id="100861"/>
    <lineage>
        <taxon>Eukaryota</taxon>
        <taxon>Sar</taxon>
        <taxon>Stramenopiles</taxon>
        <taxon>Oomycota</taxon>
        <taxon>Saprolegniomycetes</taxon>
        <taxon>Saprolegniales</taxon>
        <taxon>Verrucalvaceae</taxon>
        <taxon>Aphanomyces</taxon>
    </lineage>
</organism>
<dbReference type="GO" id="GO:0034088">
    <property type="term" value="P:maintenance of mitotic sister chromatid cohesion"/>
    <property type="evidence" value="ECO:0007669"/>
    <property type="project" value="TreeGrafter"/>
</dbReference>
<evidence type="ECO:0008006" key="5">
    <source>
        <dbReference type="Google" id="ProtNLM"/>
    </source>
</evidence>
<keyword evidence="2" id="KW-0235">DNA replication</keyword>
<dbReference type="Pfam" id="PF09724">
    <property type="entry name" value="Dcc1"/>
    <property type="match status" value="1"/>
</dbReference>
<proteinExistence type="inferred from homology"/>
<dbReference type="PANTHER" id="PTHR13395">
    <property type="entry name" value="SISTER CHROMATID COHESION PROTEIN DCC1-RELATED"/>
    <property type="match status" value="1"/>
</dbReference>
<keyword evidence="4" id="KW-1185">Reference proteome</keyword>
<dbReference type="VEuPathDB" id="FungiDB:AeMF1_012537"/>
<sequence>MSAAAEVVFGDDYDEDGFKLVELPEDVCSALTSGEQVYIVGDAAQRAVLCTPTQSFNLVKEDQSNLRLLVDSTTWDDAASEAPVVIRGCSVYHYELTEKPLDVSQLKALLMETPWTKEWCLMTRRSDSPIKKKKRSNLYTLDELMDRLQHSSHEVRQILQQLHAIEIDGFWRIVDPAYAQDVMNQVLDVFVQQDWDFDRTLTVDELESHLSITPAILAHCLRNYSSSIADDGSFSLDPVKIATFQAISLFDERKEWPVDEFMEKWGFRVPDGVSIDASMLRGLAILRQDTLVYFPEDRLSIDAKTRFQEIFSFQPKWTLAQLEPYLTQLISGKMTQASLLLKYTRASRVLNSTERLYSKR</sequence>
<dbReference type="GO" id="GO:0006260">
    <property type="term" value="P:DNA replication"/>
    <property type="evidence" value="ECO:0007669"/>
    <property type="project" value="UniProtKB-KW"/>
</dbReference>
<protein>
    <recommendedName>
        <fullName evidence="5">Sister chromatid cohesion protein DCC1</fullName>
    </recommendedName>
</protein>
<dbReference type="PANTHER" id="PTHR13395:SF6">
    <property type="entry name" value="SISTER CHROMATID COHESION PROTEIN DCC1"/>
    <property type="match status" value="1"/>
</dbReference>
<evidence type="ECO:0000313" key="3">
    <source>
        <dbReference type="EMBL" id="KAF0730334.1"/>
    </source>
</evidence>
<gene>
    <name evidence="3" type="ORF">Ae201684_012332</name>
</gene>